<organism evidence="2 3">
    <name type="scientific">Rotaria magnacalcarata</name>
    <dbReference type="NCBI Taxonomy" id="392030"/>
    <lineage>
        <taxon>Eukaryota</taxon>
        <taxon>Metazoa</taxon>
        <taxon>Spiralia</taxon>
        <taxon>Gnathifera</taxon>
        <taxon>Rotifera</taxon>
        <taxon>Eurotatoria</taxon>
        <taxon>Bdelloidea</taxon>
        <taxon>Philodinida</taxon>
        <taxon>Philodinidae</taxon>
        <taxon>Rotaria</taxon>
    </lineage>
</organism>
<comment type="caution">
    <text evidence="2">The sequence shown here is derived from an EMBL/GenBank/DDBJ whole genome shotgun (WGS) entry which is preliminary data.</text>
</comment>
<dbReference type="EMBL" id="CAJOBH010035864">
    <property type="protein sequence ID" value="CAF4302054.1"/>
    <property type="molecule type" value="Genomic_DNA"/>
</dbReference>
<protein>
    <submittedName>
        <fullName evidence="2">Uncharacterized protein</fullName>
    </submittedName>
</protein>
<dbReference type="EMBL" id="CAJOBJ010063369">
    <property type="protein sequence ID" value="CAF4427751.1"/>
    <property type="molecule type" value="Genomic_DNA"/>
</dbReference>
<name>A0A8S2WD72_9BILA</name>
<proteinExistence type="predicted"/>
<dbReference type="Proteomes" id="UP000681967">
    <property type="component" value="Unassembled WGS sequence"/>
</dbReference>
<accession>A0A8S2WD72</accession>
<gene>
    <name evidence="1" type="ORF">BYL167_LOCUS27535</name>
    <name evidence="2" type="ORF">GIL414_LOCUS31392</name>
</gene>
<dbReference type="AlphaFoldDB" id="A0A8S2WD72"/>
<evidence type="ECO:0000313" key="3">
    <source>
        <dbReference type="Proteomes" id="UP000681720"/>
    </source>
</evidence>
<reference evidence="2" key="1">
    <citation type="submission" date="2021-02" db="EMBL/GenBank/DDBJ databases">
        <authorList>
            <person name="Nowell W R."/>
        </authorList>
    </citation>
    <scope>NUCLEOTIDE SEQUENCE</scope>
</reference>
<evidence type="ECO:0000313" key="1">
    <source>
        <dbReference type="EMBL" id="CAF4302054.1"/>
    </source>
</evidence>
<dbReference type="Proteomes" id="UP000681720">
    <property type="component" value="Unassembled WGS sequence"/>
</dbReference>
<sequence length="73" mass="8264">SNTDLSSSSSSTPTIRRSDEQDQIFVRSVINTISTNYDQNLPSHWRKILGRYDSNLLDASTPQRQAIFYVSPS</sequence>
<evidence type="ECO:0000313" key="2">
    <source>
        <dbReference type="EMBL" id="CAF4427751.1"/>
    </source>
</evidence>
<feature type="non-terminal residue" evidence="2">
    <location>
        <position position="73"/>
    </location>
</feature>
<feature type="non-terminal residue" evidence="2">
    <location>
        <position position="1"/>
    </location>
</feature>